<dbReference type="SUPFAM" id="SSF56059">
    <property type="entry name" value="Glutathione synthetase ATP-binding domain-like"/>
    <property type="match status" value="1"/>
</dbReference>
<dbReference type="KEGG" id="eps:L0Y14_04920"/>
<dbReference type="Proteomes" id="UP001056649">
    <property type="component" value="Chromosome"/>
</dbReference>
<accession>A0A9J7A0Y2</accession>
<dbReference type="AlphaFoldDB" id="A0A9J7A0Y2"/>
<name>A0A9J7A0Y2_9GAMM</name>
<proteinExistence type="predicted"/>
<sequence>MSENTSRLLKLLPFHSIFGIEWLEDKRTGKLHLIDFNARPFSSIGHLQDSGLNLPYFYYQELLGTDISDQTLKPVLQHKYWVDLKGDIKSFRQHQRRGNLSIGNWLLSLMRCRSFAFFRWHDLRPSLHILWTMLQHVGSSALRRLGGQF</sequence>
<gene>
    <name evidence="1" type="ORF">L0Y14_04920</name>
</gene>
<dbReference type="RefSeq" id="WP_005961541.1">
    <property type="nucleotide sequence ID" value="NZ_CP090569.1"/>
</dbReference>
<evidence type="ECO:0000313" key="1">
    <source>
        <dbReference type="EMBL" id="USF88580.1"/>
    </source>
</evidence>
<keyword evidence="2" id="KW-1185">Reference proteome</keyword>
<dbReference type="Gene3D" id="3.30.470.20">
    <property type="entry name" value="ATP-grasp fold, B domain"/>
    <property type="match status" value="1"/>
</dbReference>
<organism evidence="1 2">
    <name type="scientific">Candidatus Endoriftia persephonae</name>
    <dbReference type="NCBI Taxonomy" id="393765"/>
    <lineage>
        <taxon>Bacteria</taxon>
        <taxon>Pseudomonadati</taxon>
        <taxon>Pseudomonadota</taxon>
        <taxon>Gammaproteobacteria</taxon>
        <taxon>Chromatiales</taxon>
        <taxon>Sedimenticolaceae</taxon>
        <taxon>Candidatus Endoriftia</taxon>
    </lineage>
</organism>
<evidence type="ECO:0008006" key="3">
    <source>
        <dbReference type="Google" id="ProtNLM"/>
    </source>
</evidence>
<evidence type="ECO:0000313" key="2">
    <source>
        <dbReference type="Proteomes" id="UP001056649"/>
    </source>
</evidence>
<protein>
    <recommendedName>
        <fullName evidence="3">ATP-grasp domain-containing protein</fullName>
    </recommendedName>
</protein>
<dbReference type="EMBL" id="CP090569">
    <property type="protein sequence ID" value="USF88580.1"/>
    <property type="molecule type" value="Genomic_DNA"/>
</dbReference>
<reference evidence="1" key="1">
    <citation type="journal article" date="2022" name="Mol. Ecol. Resour.">
        <title>The complete and closed genome of the facultative generalist Candidatus Endoriftia persephone from deep-sea hydrothermal vents.</title>
        <authorList>
            <person name="de Oliveira A.L."/>
            <person name="Srivastava A."/>
            <person name="Espada-Hinojosa S."/>
            <person name="Bright M."/>
        </authorList>
    </citation>
    <scope>NUCLEOTIDE SEQUENCE</scope>
    <source>
        <strain evidence="1">Tica-EPR-9o50.N</strain>
    </source>
</reference>